<sequence>MAKAIKEHQLLETVLSAKFQDWVIGGVRQKSLLRTIGWRSVFAVNGKEWQTARALIRPSFTRN</sequence>
<dbReference type="GO" id="GO:0016020">
    <property type="term" value="C:membrane"/>
    <property type="evidence" value="ECO:0007669"/>
    <property type="project" value="UniProtKB-SubCell"/>
</dbReference>
<keyword evidence="5" id="KW-0812">Transmembrane</keyword>
<dbReference type="GO" id="GO:0046872">
    <property type="term" value="F:metal ion binding"/>
    <property type="evidence" value="ECO:0007669"/>
    <property type="project" value="UniProtKB-KW"/>
</dbReference>
<gene>
    <name evidence="12" type="ORF">ACRE_063890</name>
</gene>
<dbReference type="OrthoDB" id="1470350at2759"/>
<keyword evidence="4" id="KW-0349">Heme</keyword>
<evidence type="ECO:0000256" key="9">
    <source>
        <dbReference type="ARBA" id="ARBA00023004"/>
    </source>
</evidence>
<evidence type="ECO:0000256" key="11">
    <source>
        <dbReference type="ARBA" id="ARBA00023136"/>
    </source>
</evidence>
<dbReference type="PANTHER" id="PTHR24287:SF1">
    <property type="entry name" value="P450, PUTATIVE (EUROFUNG)-RELATED"/>
    <property type="match status" value="1"/>
</dbReference>
<protein>
    <submittedName>
        <fullName evidence="12">Uncharacterized protein</fullName>
    </submittedName>
</protein>
<proteinExistence type="inferred from homology"/>
<keyword evidence="6" id="KW-0479">Metal-binding</keyword>
<dbReference type="HOGENOM" id="CLU_2885236_0_0_1"/>
<evidence type="ECO:0000256" key="6">
    <source>
        <dbReference type="ARBA" id="ARBA00022723"/>
    </source>
</evidence>
<name>A0A086T0H2_HAPC1</name>
<evidence type="ECO:0000256" key="10">
    <source>
        <dbReference type="ARBA" id="ARBA00023033"/>
    </source>
</evidence>
<keyword evidence="13" id="KW-1185">Reference proteome</keyword>
<keyword evidence="11" id="KW-0472">Membrane</keyword>
<comment type="caution">
    <text evidence="12">The sequence shown here is derived from an EMBL/GenBank/DDBJ whole genome shotgun (WGS) entry which is preliminary data.</text>
</comment>
<keyword evidence="7" id="KW-1133">Transmembrane helix</keyword>
<comment type="subcellular location">
    <subcellularLocation>
        <location evidence="2">Membrane</location>
        <topology evidence="2">Single-pass membrane protein</topology>
    </subcellularLocation>
</comment>
<evidence type="ECO:0000256" key="8">
    <source>
        <dbReference type="ARBA" id="ARBA00023002"/>
    </source>
</evidence>
<comment type="cofactor">
    <cofactor evidence="1">
        <name>heme</name>
        <dbReference type="ChEBI" id="CHEBI:30413"/>
    </cofactor>
</comment>
<keyword evidence="8" id="KW-0560">Oxidoreductase</keyword>
<dbReference type="Proteomes" id="UP000029964">
    <property type="component" value="Unassembled WGS sequence"/>
</dbReference>
<dbReference type="EMBL" id="JPKY01000083">
    <property type="protein sequence ID" value="KFH42854.1"/>
    <property type="molecule type" value="Genomic_DNA"/>
</dbReference>
<evidence type="ECO:0000256" key="3">
    <source>
        <dbReference type="ARBA" id="ARBA00010617"/>
    </source>
</evidence>
<evidence type="ECO:0000313" key="12">
    <source>
        <dbReference type="EMBL" id="KFH42854.1"/>
    </source>
</evidence>
<keyword evidence="10" id="KW-0503">Monooxygenase</keyword>
<evidence type="ECO:0000256" key="1">
    <source>
        <dbReference type="ARBA" id="ARBA00001971"/>
    </source>
</evidence>
<evidence type="ECO:0000313" key="13">
    <source>
        <dbReference type="Proteomes" id="UP000029964"/>
    </source>
</evidence>
<organism evidence="12 13">
    <name type="scientific">Hapsidospora chrysogenum (strain ATCC 11550 / CBS 779.69 / DSM 880 / IAM 14645 / JCM 23072 / IMI 49137)</name>
    <name type="common">Acremonium chrysogenum</name>
    <dbReference type="NCBI Taxonomy" id="857340"/>
    <lineage>
        <taxon>Eukaryota</taxon>
        <taxon>Fungi</taxon>
        <taxon>Dikarya</taxon>
        <taxon>Ascomycota</taxon>
        <taxon>Pezizomycotina</taxon>
        <taxon>Sordariomycetes</taxon>
        <taxon>Hypocreomycetidae</taxon>
        <taxon>Hypocreales</taxon>
        <taxon>Bionectriaceae</taxon>
        <taxon>Hapsidospora</taxon>
    </lineage>
</organism>
<evidence type="ECO:0000256" key="5">
    <source>
        <dbReference type="ARBA" id="ARBA00022692"/>
    </source>
</evidence>
<accession>A0A086T0H2</accession>
<dbReference type="AlphaFoldDB" id="A0A086T0H2"/>
<dbReference type="GO" id="GO:0004497">
    <property type="term" value="F:monooxygenase activity"/>
    <property type="evidence" value="ECO:0007669"/>
    <property type="project" value="UniProtKB-KW"/>
</dbReference>
<evidence type="ECO:0000256" key="2">
    <source>
        <dbReference type="ARBA" id="ARBA00004167"/>
    </source>
</evidence>
<dbReference type="STRING" id="857340.A0A086T0H2"/>
<dbReference type="PANTHER" id="PTHR24287">
    <property type="entry name" value="P450, PUTATIVE (EUROFUNG)-RELATED"/>
    <property type="match status" value="1"/>
</dbReference>
<reference evidence="13" key="1">
    <citation type="journal article" date="2014" name="Genome Announc.">
        <title>Genome sequence and annotation of Acremonium chrysogenum, producer of the beta-lactam antibiotic cephalosporin C.</title>
        <authorList>
            <person name="Terfehr D."/>
            <person name="Dahlmann T.A."/>
            <person name="Specht T."/>
            <person name="Zadra I."/>
            <person name="Kuernsteiner H."/>
            <person name="Kueck U."/>
        </authorList>
    </citation>
    <scope>NUCLEOTIDE SEQUENCE [LARGE SCALE GENOMIC DNA]</scope>
    <source>
        <strain evidence="13">ATCC 11550 / CBS 779.69 / DSM 880 / IAM 14645 / JCM 23072 / IMI 49137</strain>
    </source>
</reference>
<dbReference type="InterPro" id="IPR047146">
    <property type="entry name" value="Cyt_P450_E_CYP52_fungi"/>
</dbReference>
<evidence type="ECO:0000256" key="7">
    <source>
        <dbReference type="ARBA" id="ARBA00022989"/>
    </source>
</evidence>
<evidence type="ECO:0000256" key="4">
    <source>
        <dbReference type="ARBA" id="ARBA00022617"/>
    </source>
</evidence>
<comment type="similarity">
    <text evidence="3">Belongs to the cytochrome P450 family.</text>
</comment>
<keyword evidence="9" id="KW-0408">Iron</keyword>